<feature type="transmembrane region" description="Helical" evidence="10">
    <location>
        <begin position="189"/>
        <end position="211"/>
    </location>
</feature>
<proteinExistence type="inferred from homology"/>
<dbReference type="AlphaFoldDB" id="A0A1G6QW81"/>
<keyword evidence="6 10" id="KW-0812">Transmembrane</keyword>
<evidence type="ECO:0000259" key="11">
    <source>
        <dbReference type="PROSITE" id="PS50850"/>
    </source>
</evidence>
<reference evidence="12 13" key="1">
    <citation type="submission" date="2016-10" db="EMBL/GenBank/DDBJ databases">
        <authorList>
            <person name="de Groot N.N."/>
        </authorList>
    </citation>
    <scope>NUCLEOTIDE SEQUENCE [LARGE SCALE GENOMIC DNA]</scope>
    <source>
        <strain evidence="12 13">JCM 11308</strain>
    </source>
</reference>
<dbReference type="PROSITE" id="PS50850">
    <property type="entry name" value="MFS"/>
    <property type="match status" value="1"/>
</dbReference>
<dbReference type="FunFam" id="1.20.1250.20:FF:000122">
    <property type="entry name" value="D-xylose transporter XylE"/>
    <property type="match status" value="1"/>
</dbReference>
<evidence type="ECO:0000256" key="4">
    <source>
        <dbReference type="ARBA" id="ARBA00022475"/>
    </source>
</evidence>
<feature type="transmembrane region" description="Helical" evidence="10">
    <location>
        <begin position="118"/>
        <end position="139"/>
    </location>
</feature>
<dbReference type="InterPro" id="IPR005828">
    <property type="entry name" value="MFS_sugar_transport-like"/>
</dbReference>
<keyword evidence="8 10" id="KW-0472">Membrane</keyword>
<evidence type="ECO:0000313" key="13">
    <source>
        <dbReference type="Proteomes" id="UP000199417"/>
    </source>
</evidence>
<dbReference type="InterPro" id="IPR050814">
    <property type="entry name" value="Myo-inositol_Transporter"/>
</dbReference>
<dbReference type="NCBIfam" id="TIGR00879">
    <property type="entry name" value="SP"/>
    <property type="match status" value="1"/>
</dbReference>
<dbReference type="PRINTS" id="PR00171">
    <property type="entry name" value="SUGRTRNSPORT"/>
</dbReference>
<comment type="subcellular location">
    <subcellularLocation>
        <location evidence="1">Cell membrane</location>
        <topology evidence="1">Multi-pass membrane protein</topology>
    </subcellularLocation>
</comment>
<evidence type="ECO:0000256" key="10">
    <source>
        <dbReference type="SAM" id="Phobius"/>
    </source>
</evidence>
<name>A0A1G6QW81_9NOCA</name>
<dbReference type="GO" id="GO:0022857">
    <property type="term" value="F:transmembrane transporter activity"/>
    <property type="evidence" value="ECO:0007669"/>
    <property type="project" value="InterPro"/>
</dbReference>
<dbReference type="InterPro" id="IPR047984">
    <property type="entry name" value="XylE-like"/>
</dbReference>
<dbReference type="Gene3D" id="1.20.1250.20">
    <property type="entry name" value="MFS general substrate transporter like domains"/>
    <property type="match status" value="1"/>
</dbReference>
<dbReference type="STRING" id="168276.SAMN05444580_102215"/>
<evidence type="ECO:0000256" key="3">
    <source>
        <dbReference type="ARBA" id="ARBA00022448"/>
    </source>
</evidence>
<dbReference type="GO" id="GO:0005886">
    <property type="term" value="C:plasma membrane"/>
    <property type="evidence" value="ECO:0007669"/>
    <property type="project" value="UniProtKB-SubCell"/>
</dbReference>
<evidence type="ECO:0000256" key="1">
    <source>
        <dbReference type="ARBA" id="ARBA00004651"/>
    </source>
</evidence>
<evidence type="ECO:0000256" key="5">
    <source>
        <dbReference type="ARBA" id="ARBA00022597"/>
    </source>
</evidence>
<keyword evidence="7 10" id="KW-1133">Transmembrane helix</keyword>
<feature type="domain" description="Major facilitator superfamily (MFS) profile" evidence="11">
    <location>
        <begin position="27"/>
        <end position="474"/>
    </location>
</feature>
<evidence type="ECO:0000256" key="6">
    <source>
        <dbReference type="ARBA" id="ARBA00022692"/>
    </source>
</evidence>
<keyword evidence="3 9" id="KW-0813">Transport</keyword>
<evidence type="ECO:0000256" key="8">
    <source>
        <dbReference type="ARBA" id="ARBA00023136"/>
    </source>
</evidence>
<dbReference type="InterPro" id="IPR003663">
    <property type="entry name" value="Sugar/inositol_transpt"/>
</dbReference>
<dbReference type="PROSITE" id="PS00217">
    <property type="entry name" value="SUGAR_TRANSPORT_2"/>
    <property type="match status" value="1"/>
</dbReference>
<feature type="transmembrane region" description="Helical" evidence="10">
    <location>
        <begin position="275"/>
        <end position="298"/>
    </location>
</feature>
<dbReference type="SUPFAM" id="SSF103473">
    <property type="entry name" value="MFS general substrate transporter"/>
    <property type="match status" value="1"/>
</dbReference>
<feature type="transmembrane region" description="Helical" evidence="10">
    <location>
        <begin position="421"/>
        <end position="444"/>
    </location>
</feature>
<accession>A0A1G6QW81</accession>
<evidence type="ECO:0000313" key="12">
    <source>
        <dbReference type="EMBL" id="SDC95967.1"/>
    </source>
</evidence>
<keyword evidence="13" id="KW-1185">Reference proteome</keyword>
<dbReference type="CDD" id="cd17359">
    <property type="entry name" value="MFS_XylE_like"/>
    <property type="match status" value="1"/>
</dbReference>
<feature type="transmembrane region" description="Helical" evidence="10">
    <location>
        <begin position="313"/>
        <end position="334"/>
    </location>
</feature>
<dbReference type="InterPro" id="IPR005829">
    <property type="entry name" value="Sugar_transporter_CS"/>
</dbReference>
<organism evidence="12 13">
    <name type="scientific">Rhodococcus tukisamuensis</name>
    <dbReference type="NCBI Taxonomy" id="168276"/>
    <lineage>
        <taxon>Bacteria</taxon>
        <taxon>Bacillati</taxon>
        <taxon>Actinomycetota</taxon>
        <taxon>Actinomycetes</taxon>
        <taxon>Mycobacteriales</taxon>
        <taxon>Nocardiaceae</taxon>
        <taxon>Rhodococcus</taxon>
    </lineage>
</organism>
<evidence type="ECO:0000256" key="7">
    <source>
        <dbReference type="ARBA" id="ARBA00022989"/>
    </source>
</evidence>
<comment type="similarity">
    <text evidence="2 9">Belongs to the major facilitator superfamily. Sugar transporter (TC 2.A.1.1) family.</text>
</comment>
<dbReference type="Proteomes" id="UP000199417">
    <property type="component" value="Unassembled WGS sequence"/>
</dbReference>
<feature type="transmembrane region" description="Helical" evidence="10">
    <location>
        <begin position="450"/>
        <end position="470"/>
    </location>
</feature>
<dbReference type="InterPro" id="IPR036259">
    <property type="entry name" value="MFS_trans_sf"/>
</dbReference>
<evidence type="ECO:0000256" key="9">
    <source>
        <dbReference type="RuleBase" id="RU003346"/>
    </source>
</evidence>
<evidence type="ECO:0000256" key="2">
    <source>
        <dbReference type="ARBA" id="ARBA00010992"/>
    </source>
</evidence>
<feature type="transmembrane region" description="Helical" evidence="10">
    <location>
        <begin position="385"/>
        <end position="409"/>
    </location>
</feature>
<dbReference type="EMBL" id="FNAB01000002">
    <property type="protein sequence ID" value="SDC95967.1"/>
    <property type="molecule type" value="Genomic_DNA"/>
</dbReference>
<feature type="transmembrane region" description="Helical" evidence="10">
    <location>
        <begin position="151"/>
        <end position="169"/>
    </location>
</feature>
<dbReference type="InterPro" id="IPR020846">
    <property type="entry name" value="MFS_dom"/>
</dbReference>
<protein>
    <submittedName>
        <fullName evidence="12">MFS transporter, sugar porter (SP) family</fullName>
    </submittedName>
</protein>
<gene>
    <name evidence="12" type="ORF">SAMN05444580_102215</name>
</gene>
<dbReference type="PANTHER" id="PTHR48020:SF12">
    <property type="entry name" value="PROTON MYO-INOSITOL COTRANSPORTER"/>
    <property type="match status" value="1"/>
</dbReference>
<feature type="transmembrane region" description="Helical" evidence="10">
    <location>
        <begin position="21"/>
        <end position="40"/>
    </location>
</feature>
<keyword evidence="5" id="KW-0762">Sugar transport</keyword>
<keyword evidence="4" id="KW-1003">Cell membrane</keyword>
<dbReference type="PROSITE" id="PS00216">
    <property type="entry name" value="SUGAR_TRANSPORT_1"/>
    <property type="match status" value="1"/>
</dbReference>
<feature type="transmembrane region" description="Helical" evidence="10">
    <location>
        <begin position="93"/>
        <end position="112"/>
    </location>
</feature>
<feature type="transmembrane region" description="Helical" evidence="10">
    <location>
        <begin position="341"/>
        <end position="365"/>
    </location>
</feature>
<sequence length="482" mass="50586">MMSPSDTVFGGPGSSAAKADVAHAVMFSAAAALGGFLFGYDTAVINGAVGAIRDKYDIGAGGTGLTVSLTLLGAALGAWIAGTLADRLGRIRVMQLASVMFIVGAIGSAFPFTVYDLTAWRVLGGVAVGFASVIAPAYIAEISPAAIRGRLGSMYQLAIVLGIAISQLVNYALSSTAGGARGMLAGVEAWQWMLALEAVPAALYLIMTFTIPESPRYLVARGHDDDARAIISELEGGDHDAVTHRMDEIRNSLSEHRTKTTVRELFSRKLGVAPLVWIGMALAALQQFVGINVIFYYSSTLWQAVGFGEDRSLFISVVSAMVNIVGTFVAIAVIDRIGRKPLLLIGSVGMALSLGTAAVCFHSAVVTTNDIGESVATLEGTNATVALIAANAFVFFFAFSWGPVVWVLISEMFPNRVRAAAVGIATAANWVANFLVSSTFPALADWNLSLTYGGYAVMAVVSLFVVSRFVTETRGRTLEQAG</sequence>
<dbReference type="PANTHER" id="PTHR48020">
    <property type="entry name" value="PROTON MYO-INOSITOL COTRANSPORTER"/>
    <property type="match status" value="1"/>
</dbReference>
<dbReference type="Pfam" id="PF00083">
    <property type="entry name" value="Sugar_tr"/>
    <property type="match status" value="1"/>
</dbReference>
<feature type="transmembrane region" description="Helical" evidence="10">
    <location>
        <begin position="60"/>
        <end position="81"/>
    </location>
</feature>